<keyword evidence="2" id="KW-1185">Reference proteome</keyword>
<evidence type="ECO:0000313" key="1">
    <source>
        <dbReference type="EMBL" id="MCX2697741.1"/>
    </source>
</evidence>
<dbReference type="EMBL" id="JAPHAV010000006">
    <property type="protein sequence ID" value="MCX2697741.1"/>
    <property type="molecule type" value="Genomic_DNA"/>
</dbReference>
<dbReference type="Proteomes" id="UP001301216">
    <property type="component" value="Unassembled WGS sequence"/>
</dbReference>
<sequence>MIIKEMSEYDIRDMIQHTQIGRLGYVLNNRPYVVPLGFRFNGGSLYSFTTDGQKTEAMRKNDAVCVLFDDIVSKTKWRSVVVNGHYREIDREDEKAAIVNMLANEPTWWEPAYTKTITSGGAQRKLEPVFFRVDIESATGHQAGVDG</sequence>
<proteinExistence type="predicted"/>
<reference evidence="1 2" key="1">
    <citation type="submission" date="2022-11" db="EMBL/GenBank/DDBJ databases">
        <title>Brucella sp. YY2X, whole genome shotgun sequencing project.</title>
        <authorList>
            <person name="Yang Y."/>
        </authorList>
    </citation>
    <scope>NUCLEOTIDE SEQUENCE [LARGE SCALE GENOMIC DNA]</scope>
    <source>
        <strain evidence="1 2">YY2X</strain>
    </source>
</reference>
<dbReference type="SUPFAM" id="SSF50475">
    <property type="entry name" value="FMN-binding split barrel"/>
    <property type="match status" value="1"/>
</dbReference>
<dbReference type="Pfam" id="PF12900">
    <property type="entry name" value="Pyridox_ox_2"/>
    <property type="match status" value="1"/>
</dbReference>
<comment type="caution">
    <text evidence="1">The sequence shown here is derived from an EMBL/GenBank/DDBJ whole genome shotgun (WGS) entry which is preliminary data.</text>
</comment>
<evidence type="ECO:0000313" key="2">
    <source>
        <dbReference type="Proteomes" id="UP001301216"/>
    </source>
</evidence>
<protein>
    <submittedName>
        <fullName evidence="1">Pyridoxamine 5'-phosphate oxidase family protein</fullName>
    </submittedName>
</protein>
<dbReference type="InterPro" id="IPR024747">
    <property type="entry name" value="Pyridox_Oxase-rel"/>
</dbReference>
<gene>
    <name evidence="1" type="ORF">OPR82_13345</name>
</gene>
<accession>A0ABT3QQ83</accession>
<organism evidence="1 2">
    <name type="scientific">Ochrobactrum chromiisoli</name>
    <dbReference type="NCBI Taxonomy" id="2993941"/>
    <lineage>
        <taxon>Bacteria</taxon>
        <taxon>Pseudomonadati</taxon>
        <taxon>Pseudomonadota</taxon>
        <taxon>Alphaproteobacteria</taxon>
        <taxon>Hyphomicrobiales</taxon>
        <taxon>Brucellaceae</taxon>
        <taxon>Brucella/Ochrobactrum group</taxon>
        <taxon>Ochrobactrum</taxon>
    </lineage>
</organism>
<dbReference type="Gene3D" id="2.30.110.10">
    <property type="entry name" value="Electron Transport, Fmn-binding Protein, Chain A"/>
    <property type="match status" value="1"/>
</dbReference>
<dbReference type="RefSeq" id="WP_265985369.1">
    <property type="nucleotide sequence ID" value="NZ_JAPHAV010000006.1"/>
</dbReference>
<dbReference type="InterPro" id="IPR012349">
    <property type="entry name" value="Split_barrel_FMN-bd"/>
</dbReference>
<name>A0ABT3QQ83_9HYPH</name>